<dbReference type="RefSeq" id="XP_068354378.1">
    <property type="nucleotide sequence ID" value="XM_068508247.1"/>
</dbReference>
<evidence type="ECO:0000313" key="3">
    <source>
        <dbReference type="EMBL" id="OHT01242.1"/>
    </source>
</evidence>
<gene>
    <name evidence="3" type="ORF">TRFO_31986</name>
</gene>
<keyword evidence="1" id="KW-0472">Membrane</keyword>
<feature type="transmembrane region" description="Helical" evidence="1">
    <location>
        <begin position="724"/>
        <end position="749"/>
    </location>
</feature>
<dbReference type="GO" id="GO:0004383">
    <property type="term" value="F:guanylate cyclase activity"/>
    <property type="evidence" value="ECO:0007669"/>
    <property type="project" value="TreeGrafter"/>
</dbReference>
<dbReference type="PANTHER" id="PTHR45655">
    <property type="entry name" value="GUANYLATE CYCLASE SOLUBLE SUBUNIT BETA-2"/>
    <property type="match status" value="1"/>
</dbReference>
<keyword evidence="4" id="KW-1185">Reference proteome</keyword>
<dbReference type="GO" id="GO:0008074">
    <property type="term" value="C:guanylate cyclase complex, soluble"/>
    <property type="evidence" value="ECO:0007669"/>
    <property type="project" value="TreeGrafter"/>
</dbReference>
<organism evidence="3 4">
    <name type="scientific">Tritrichomonas foetus</name>
    <dbReference type="NCBI Taxonomy" id="1144522"/>
    <lineage>
        <taxon>Eukaryota</taxon>
        <taxon>Metamonada</taxon>
        <taxon>Parabasalia</taxon>
        <taxon>Tritrichomonadida</taxon>
        <taxon>Tritrichomonadidae</taxon>
        <taxon>Tritrichomonas</taxon>
    </lineage>
</organism>
<dbReference type="Pfam" id="PF00211">
    <property type="entry name" value="Guanylate_cyc"/>
    <property type="match status" value="1"/>
</dbReference>
<dbReference type="Gene3D" id="3.30.70.1230">
    <property type="entry name" value="Nucleotide cyclase"/>
    <property type="match status" value="1"/>
</dbReference>
<dbReference type="EMBL" id="MLAK01000921">
    <property type="protein sequence ID" value="OHT01242.1"/>
    <property type="molecule type" value="Genomic_DNA"/>
</dbReference>
<dbReference type="SMART" id="SM00044">
    <property type="entry name" value="CYCc"/>
    <property type="match status" value="1"/>
</dbReference>
<dbReference type="Proteomes" id="UP000179807">
    <property type="component" value="Unassembled WGS sequence"/>
</dbReference>
<keyword evidence="1" id="KW-0812">Transmembrane</keyword>
<dbReference type="PROSITE" id="PS00639">
    <property type="entry name" value="THIOL_PROTEASE_HIS"/>
    <property type="match status" value="1"/>
</dbReference>
<dbReference type="GO" id="GO:0070482">
    <property type="term" value="P:response to oxygen levels"/>
    <property type="evidence" value="ECO:0007669"/>
    <property type="project" value="TreeGrafter"/>
</dbReference>
<name>A0A1J4JR61_9EUKA</name>
<dbReference type="InterPro" id="IPR029787">
    <property type="entry name" value="Nucleotide_cyclase"/>
</dbReference>
<dbReference type="PANTHER" id="PTHR45655:SF13">
    <property type="entry name" value="SOLUBLE GUANYLATE CYCLASE GCY-32-RELATED"/>
    <property type="match status" value="1"/>
</dbReference>
<dbReference type="GeneID" id="94842951"/>
<feature type="transmembrane region" description="Helical" evidence="1">
    <location>
        <begin position="12"/>
        <end position="35"/>
    </location>
</feature>
<proteinExistence type="predicted"/>
<accession>A0A1J4JR61</accession>
<sequence length="1455" mass="167081">MILVKCSHGNHYMATISNIIMEGIVPIVLPIIMSISGRELGFYFIQKKDIANGKLYVYFFLIIIIQFLFILAIDNIPHLYFAPRSFACFTQKLQTVIILISSLINFIGGILPHCSKNWRIALYVILILLYSTTFLFVPMLGGFIKNWVHVAFFSITLFSIISLIIELVLDIIHREMAPFIILMQFFILIICNVICYIVRKKERFYYLGILNQIEEHFESFDYLIKNVFHGMNIAGYGFSDGHSLILSWKFLRMMTDRWPYFGMVWSLWARFVACFPEENQLLLWIDDEINKNVAFSTFIGAFRIHIHYLVKKREVSLTPDLKKGIEICSKSIVACRARMLKYWESYLIGNLLKTEAASLSANHYMKITQNKIKDLLKEYPNNQHSAMIYLKFASSVLYDELEISKWTEMIKKLKDGISVSPDIAHTYAMIQFPRLSAFSFSKGSNTNIVMDVFRNQQQPEIKRLIQSPRLHISKDDNDKSGNISPITMSLRNLLNNVKVPSIFQMCVFFACYFCINFIIVLPIVESLGPRKFKKYKILMGITNQMSVLRVQIVHLTFVMIEKIAQLTFIEPMKDKISGNPLDNETLIFNTDEFIHSEQNKLEDTLTYLRKYESFSTIDDNVKHAISILFNKDKEYIDYSVTVFPNYTASFKNNSVEGIAMNAKIMGSLIQVENYTSIYDFIKDERIWNTVSNAFLSVQFITEGCKSIDKFIQESCKEWKNTTTIFLISYPIITFIFYSFFIAFFILKLLSQRRATLKAMSMLPKHCIRANCDNFTHLARIGNDSTIERSTNDEDRTISAFASITSNKLIVFQFIIKFVIFEACVYLCLLSCSIAIYRTDYKLAVVAANHCPFHHYFLLPYTHSVLGTTCIYMLSLIDGGIDMLNVPRQSLTKQGIETIANIKNDYKSILFGNQELGMVPMNKMDANLVEHSFITKNLDTHDGTNLHVSYASDMSRSSTFYLACIFMHKTLLHSNLKKIGLFNESTANLWHMLIDHVYDGIFNTALDMGKSTDNDYNIVMRDYIWVLFICYLLGAIFMIASIISIRNVHYGSRWIIMTLIHCPTDVLLKCEPIMKILCNDFTEEKQNKKSFSDGMCKKITNLIEDIVVISDEMTNILHASKSFYDFFGEQHPELNSNDDSSKRYCCDMSFRDLLIKRNPDSSVDLFLREIDTALSGRSTFNISRTLCIDNKDHYLDVCVRAFYKNKEISSIIESNGKLSNLIFSCRDVSEKVRIETEFYKCVSRINSLLESALPPLIVKKYLSRDEEISFYSQCASILTLCINGFTSTIGQISAAQVMSIVNRIVVELDDLIRVNYASTISRVATSDYYAAASGVINSNKTICKPDEYAKKCVSLAVDFIKKMTEIHKEIGITLNLKIGVSLDGPVFAGLMKLDRPTFNVVGKAVELSTKLMKTCIPDAIHISRNVYEMVYEESYNIKEAPPLDENTSEATYHIFV</sequence>
<dbReference type="SUPFAM" id="SSF55073">
    <property type="entry name" value="Nucleotide cyclase"/>
    <property type="match status" value="1"/>
</dbReference>
<feature type="transmembrane region" description="Helical" evidence="1">
    <location>
        <begin position="1022"/>
        <end position="1042"/>
    </location>
</feature>
<feature type="transmembrane region" description="Helical" evidence="1">
    <location>
        <begin position="502"/>
        <end position="525"/>
    </location>
</feature>
<feature type="transmembrane region" description="Helical" evidence="1">
    <location>
        <begin position="147"/>
        <end position="169"/>
    </location>
</feature>
<evidence type="ECO:0000259" key="2">
    <source>
        <dbReference type="PROSITE" id="PS50125"/>
    </source>
</evidence>
<feature type="domain" description="Guanylate cyclase" evidence="2">
    <location>
        <begin position="1275"/>
        <end position="1411"/>
    </location>
</feature>
<keyword evidence="1" id="KW-1133">Transmembrane helix</keyword>
<dbReference type="InterPro" id="IPR001054">
    <property type="entry name" value="A/G_cyclase"/>
</dbReference>
<evidence type="ECO:0000313" key="4">
    <source>
        <dbReference type="Proteomes" id="UP000179807"/>
    </source>
</evidence>
<comment type="caution">
    <text evidence="3">The sequence shown here is derived from an EMBL/GenBank/DDBJ whole genome shotgun (WGS) entry which is preliminary data.</text>
</comment>
<feature type="transmembrane region" description="Helical" evidence="1">
    <location>
        <begin position="813"/>
        <end position="836"/>
    </location>
</feature>
<dbReference type="InterPro" id="IPR025660">
    <property type="entry name" value="Pept_his_AS"/>
</dbReference>
<reference evidence="3" key="1">
    <citation type="submission" date="2016-10" db="EMBL/GenBank/DDBJ databases">
        <authorList>
            <person name="Benchimol M."/>
            <person name="Almeida L.G."/>
            <person name="Vasconcelos A.T."/>
            <person name="Perreira-Neves A."/>
            <person name="Rosa I.A."/>
            <person name="Tasca T."/>
            <person name="Bogo M.R."/>
            <person name="de Souza W."/>
        </authorList>
    </citation>
    <scope>NUCLEOTIDE SEQUENCE [LARGE SCALE GENOMIC DNA]</scope>
    <source>
        <strain evidence="3">K</strain>
    </source>
</reference>
<dbReference type="PROSITE" id="PS50125">
    <property type="entry name" value="GUANYLATE_CYCLASE_2"/>
    <property type="match status" value="1"/>
</dbReference>
<evidence type="ECO:0000256" key="1">
    <source>
        <dbReference type="SAM" id="Phobius"/>
    </source>
</evidence>
<protein>
    <recommendedName>
        <fullName evidence="2">Guanylate cyclase domain-containing protein</fullName>
    </recommendedName>
</protein>
<dbReference type="VEuPathDB" id="TrichDB:TRFO_31986"/>
<feature type="transmembrane region" description="Helical" evidence="1">
    <location>
        <begin position="93"/>
        <end position="111"/>
    </location>
</feature>
<feature type="transmembrane region" description="Helical" evidence="1">
    <location>
        <begin position="176"/>
        <end position="199"/>
    </location>
</feature>
<dbReference type="CDD" id="cd07302">
    <property type="entry name" value="CHD"/>
    <property type="match status" value="1"/>
</dbReference>
<feature type="transmembrane region" description="Helical" evidence="1">
    <location>
        <begin position="120"/>
        <end position="141"/>
    </location>
</feature>
<dbReference type="GO" id="GO:0019934">
    <property type="term" value="P:cGMP-mediated signaling"/>
    <property type="evidence" value="ECO:0007669"/>
    <property type="project" value="TreeGrafter"/>
</dbReference>
<feature type="transmembrane region" description="Helical" evidence="1">
    <location>
        <begin position="55"/>
        <end position="73"/>
    </location>
</feature>